<evidence type="ECO:0000313" key="9">
    <source>
        <dbReference type="EMBL" id="MWB77627.1"/>
    </source>
</evidence>
<dbReference type="InterPro" id="IPR005893">
    <property type="entry name" value="PotA-like"/>
</dbReference>
<dbReference type="InterPro" id="IPR013611">
    <property type="entry name" value="Transp-assoc_OB_typ2"/>
</dbReference>
<dbReference type="InterPro" id="IPR003439">
    <property type="entry name" value="ABC_transporter-like_ATP-bd"/>
</dbReference>
<dbReference type="NCBIfam" id="TIGR01187">
    <property type="entry name" value="potA"/>
    <property type="match status" value="1"/>
</dbReference>
<dbReference type="Gene3D" id="3.40.50.300">
    <property type="entry name" value="P-loop containing nucleotide triphosphate hydrolases"/>
    <property type="match status" value="1"/>
</dbReference>
<dbReference type="InterPro" id="IPR008995">
    <property type="entry name" value="Mo/tungstate-bd_C_term_dom"/>
</dbReference>
<dbReference type="GO" id="GO:0043190">
    <property type="term" value="C:ATP-binding cassette (ABC) transporter complex"/>
    <property type="evidence" value="ECO:0007669"/>
    <property type="project" value="InterPro"/>
</dbReference>
<evidence type="ECO:0000256" key="6">
    <source>
        <dbReference type="ARBA" id="ARBA00023136"/>
    </source>
</evidence>
<dbReference type="Pfam" id="PF00005">
    <property type="entry name" value="ABC_tran"/>
    <property type="match status" value="1"/>
</dbReference>
<dbReference type="FunFam" id="3.40.50.300:FF:000133">
    <property type="entry name" value="Spermidine/putrescine import ATP-binding protein PotA"/>
    <property type="match status" value="1"/>
</dbReference>
<feature type="domain" description="ABC transporter" evidence="8">
    <location>
        <begin position="9"/>
        <end position="239"/>
    </location>
</feature>
<evidence type="ECO:0000256" key="7">
    <source>
        <dbReference type="RuleBase" id="RU364083"/>
    </source>
</evidence>
<evidence type="ECO:0000313" key="10">
    <source>
        <dbReference type="Proteomes" id="UP000443843"/>
    </source>
</evidence>
<dbReference type="PANTHER" id="PTHR42781:SF4">
    <property type="entry name" value="SPERMIDINE_PUTRESCINE IMPORT ATP-BINDING PROTEIN POTA"/>
    <property type="match status" value="1"/>
</dbReference>
<evidence type="ECO:0000256" key="5">
    <source>
        <dbReference type="ARBA" id="ARBA00022967"/>
    </source>
</evidence>
<dbReference type="EC" id="7.6.2.11" evidence="7"/>
<dbReference type="InterPro" id="IPR003593">
    <property type="entry name" value="AAA+_ATPase"/>
</dbReference>
<keyword evidence="1 7" id="KW-0813">Transport</keyword>
<dbReference type="Proteomes" id="UP000443843">
    <property type="component" value="Unassembled WGS sequence"/>
</dbReference>
<dbReference type="Pfam" id="PF08402">
    <property type="entry name" value="TOBE_2"/>
    <property type="match status" value="1"/>
</dbReference>
<dbReference type="InterPro" id="IPR027417">
    <property type="entry name" value="P-loop_NTPase"/>
</dbReference>
<keyword evidence="6 7" id="KW-0472">Membrane</keyword>
<comment type="caution">
    <text evidence="9">The sequence shown here is derived from an EMBL/GenBank/DDBJ whole genome shotgun (WGS) entry which is preliminary data.</text>
</comment>
<protein>
    <recommendedName>
        <fullName evidence="7">Spermidine/putrescine import ATP-binding protein PotA</fullName>
        <ecNumber evidence="7">7.6.2.11</ecNumber>
    </recommendedName>
</protein>
<dbReference type="PANTHER" id="PTHR42781">
    <property type="entry name" value="SPERMIDINE/PUTRESCINE IMPORT ATP-BINDING PROTEIN POTA"/>
    <property type="match status" value="1"/>
</dbReference>
<dbReference type="SUPFAM" id="SSF52540">
    <property type="entry name" value="P-loop containing nucleoside triphosphate hydrolases"/>
    <property type="match status" value="1"/>
</dbReference>
<comment type="catalytic activity">
    <reaction evidence="7">
        <text>ATP + H2O + polyamine-[polyamine-binding protein]Side 1 = ADP + phosphate + polyamineSide 2 + [polyamine-binding protein]Side 1.</text>
        <dbReference type="EC" id="7.6.2.11"/>
    </reaction>
</comment>
<evidence type="ECO:0000256" key="3">
    <source>
        <dbReference type="ARBA" id="ARBA00022741"/>
    </source>
</evidence>
<dbReference type="EMBL" id="WNXQ01000003">
    <property type="protein sequence ID" value="MWB77627.1"/>
    <property type="molecule type" value="Genomic_DNA"/>
</dbReference>
<dbReference type="SUPFAM" id="SSF50331">
    <property type="entry name" value="MOP-like"/>
    <property type="match status" value="1"/>
</dbReference>
<dbReference type="GO" id="GO:0016887">
    <property type="term" value="F:ATP hydrolysis activity"/>
    <property type="evidence" value="ECO:0007669"/>
    <property type="project" value="InterPro"/>
</dbReference>
<dbReference type="SMART" id="SM00382">
    <property type="entry name" value="AAA"/>
    <property type="match status" value="1"/>
</dbReference>
<reference evidence="9 10" key="1">
    <citation type="submission" date="2019-11" db="EMBL/GenBank/DDBJ databases">
        <title>Pseudooceanicola pacifica sp. nov., isolated from deep-sea sediment of the Pacific Ocean.</title>
        <authorList>
            <person name="Lyu L."/>
        </authorList>
    </citation>
    <scope>NUCLEOTIDE SEQUENCE [LARGE SCALE GENOMIC DNA]</scope>
    <source>
        <strain evidence="9 10">216_PA32_1</strain>
    </source>
</reference>
<keyword evidence="3 7" id="KW-0547">Nucleotide-binding</keyword>
<keyword evidence="5 7" id="KW-1278">Translocase</keyword>
<dbReference type="RefSeq" id="WP_160381901.1">
    <property type="nucleotide sequence ID" value="NZ_WNXQ01000003.1"/>
</dbReference>
<name>A0A844W1J3_9RHOB</name>
<gene>
    <name evidence="7 9" type="primary">potA</name>
    <name evidence="9" type="ORF">GLS40_06295</name>
</gene>
<sequence>MPASHFESVSVRNLVKTYHTFDALSDVSLDIAAGEFLSILGPSGSGKTTLLQVIGGFTGPTSGKVYFGDTDVTNLPPQKREIGVVFQNYALFPHLTVAENIAFPLKARRVGRADCEERVAQALRTVDMEGFGDRPIAKLSGGQKQRVALARAIVFEPRLILMDEPLSALDKNLREAMQLELRNLHKNLNATIIYVTHDQREALTMSDRIAVMNKGKLVQIDQPKALYRAPADHFVASFVGEATLLPVTRLGDRQIGLGGATLRTPDVTTDGKLFVALQADTILLCDDAEDDADSNYLNGTVRDLVYQGESLKADVVLDDGTAIACRIASHHYNLRSVPELGHRIRLKMHVEDTIVVPG</sequence>
<comment type="subunit">
    <text evidence="7">The complex is composed of two ATP-binding proteins (PotA), two transmembrane proteins (PotB and PotC) and a solute-binding protein (PotD).</text>
</comment>
<dbReference type="InterPro" id="IPR017871">
    <property type="entry name" value="ABC_transporter-like_CS"/>
</dbReference>
<organism evidence="9 10">
    <name type="scientific">Pseudooceanicola pacificus</name>
    <dbReference type="NCBI Taxonomy" id="2676438"/>
    <lineage>
        <taxon>Bacteria</taxon>
        <taxon>Pseudomonadati</taxon>
        <taxon>Pseudomonadota</taxon>
        <taxon>Alphaproteobacteria</taxon>
        <taxon>Rhodobacterales</taxon>
        <taxon>Paracoccaceae</taxon>
        <taxon>Pseudooceanicola</taxon>
    </lineage>
</organism>
<comment type="function">
    <text evidence="7">Part of the ABC transporter complex PotABCD involved in spermidine/putrescine import. Responsible for energy coupling to the transport system.</text>
</comment>
<keyword evidence="4 7" id="KW-0067">ATP-binding</keyword>
<dbReference type="PROSITE" id="PS00211">
    <property type="entry name" value="ABC_TRANSPORTER_1"/>
    <property type="match status" value="1"/>
</dbReference>
<accession>A0A844W1J3</accession>
<proteinExistence type="inferred from homology"/>
<keyword evidence="2 7" id="KW-1003">Cell membrane</keyword>
<evidence type="ECO:0000256" key="2">
    <source>
        <dbReference type="ARBA" id="ARBA00022475"/>
    </source>
</evidence>
<comment type="similarity">
    <text evidence="7">Belongs to the ABC transporter superfamily. Spermidine/putrescine importer (TC 3.A.1.11.1) family.</text>
</comment>
<dbReference type="GO" id="GO:0015847">
    <property type="term" value="P:putrescine transport"/>
    <property type="evidence" value="ECO:0007669"/>
    <property type="project" value="UniProtKB-ARBA"/>
</dbReference>
<dbReference type="GO" id="GO:0005524">
    <property type="term" value="F:ATP binding"/>
    <property type="evidence" value="ECO:0007669"/>
    <property type="project" value="UniProtKB-KW"/>
</dbReference>
<keyword evidence="10" id="KW-1185">Reference proteome</keyword>
<dbReference type="GO" id="GO:0015417">
    <property type="term" value="F:ABC-type polyamine transporter activity"/>
    <property type="evidence" value="ECO:0007669"/>
    <property type="project" value="UniProtKB-EC"/>
</dbReference>
<evidence type="ECO:0000256" key="4">
    <source>
        <dbReference type="ARBA" id="ARBA00022840"/>
    </source>
</evidence>
<dbReference type="AlphaFoldDB" id="A0A844W1J3"/>
<dbReference type="PROSITE" id="PS50893">
    <property type="entry name" value="ABC_TRANSPORTER_2"/>
    <property type="match status" value="1"/>
</dbReference>
<evidence type="ECO:0000256" key="1">
    <source>
        <dbReference type="ARBA" id="ARBA00022448"/>
    </source>
</evidence>
<dbReference type="InterPro" id="IPR050093">
    <property type="entry name" value="ABC_SmlMolc_Importer"/>
</dbReference>
<evidence type="ECO:0000259" key="8">
    <source>
        <dbReference type="PROSITE" id="PS50893"/>
    </source>
</evidence>